<feature type="transmembrane region" description="Helical" evidence="1">
    <location>
        <begin position="54"/>
        <end position="73"/>
    </location>
</feature>
<dbReference type="EMBL" id="JAUSVF010000004">
    <property type="protein sequence ID" value="MDQ0323640.1"/>
    <property type="molecule type" value="Genomic_DNA"/>
</dbReference>
<evidence type="ECO:0000256" key="1">
    <source>
        <dbReference type="SAM" id="Phobius"/>
    </source>
</evidence>
<accession>A0ABU0BZE8</accession>
<comment type="caution">
    <text evidence="2">The sequence shown here is derived from an EMBL/GenBank/DDBJ whole genome shotgun (WGS) entry which is preliminary data.</text>
</comment>
<name>A0ABU0BZE8_9HYPH</name>
<organism evidence="2 3">
    <name type="scientific">Pararhizobium capsulatum DSM 1112</name>
    <dbReference type="NCBI Taxonomy" id="1121113"/>
    <lineage>
        <taxon>Bacteria</taxon>
        <taxon>Pseudomonadati</taxon>
        <taxon>Pseudomonadota</taxon>
        <taxon>Alphaproteobacteria</taxon>
        <taxon>Hyphomicrobiales</taxon>
        <taxon>Rhizobiaceae</taxon>
        <taxon>Rhizobium/Agrobacterium group</taxon>
        <taxon>Pararhizobium</taxon>
    </lineage>
</organism>
<proteinExistence type="predicted"/>
<protein>
    <submittedName>
        <fullName evidence="2">Uncharacterized protein</fullName>
    </submittedName>
</protein>
<keyword evidence="1" id="KW-1133">Transmembrane helix</keyword>
<keyword evidence="1" id="KW-0472">Membrane</keyword>
<evidence type="ECO:0000313" key="3">
    <source>
        <dbReference type="Proteomes" id="UP001230207"/>
    </source>
</evidence>
<dbReference type="RefSeq" id="WP_307236334.1">
    <property type="nucleotide sequence ID" value="NZ_JAUSVF010000004.1"/>
</dbReference>
<keyword evidence="1" id="KW-0812">Transmembrane</keyword>
<gene>
    <name evidence="2" type="ORF">QO002_005847</name>
</gene>
<dbReference type="InterPro" id="IPR036259">
    <property type="entry name" value="MFS_trans_sf"/>
</dbReference>
<sequence length="114" mass="12183">MAVGSIGSALTAISSGPVVFAVSLTLMQVVSAGDLYSSAFTAIVQAGGRKSQTAIVRLTLIAGLASSLFWPLATWMHGWMSWRKVLQMYAAMNLLACLIDRDHIASALERELLQ</sequence>
<dbReference type="Proteomes" id="UP001230207">
    <property type="component" value="Unassembled WGS sequence"/>
</dbReference>
<dbReference type="SUPFAM" id="SSF103473">
    <property type="entry name" value="MFS general substrate transporter"/>
    <property type="match status" value="1"/>
</dbReference>
<evidence type="ECO:0000313" key="2">
    <source>
        <dbReference type="EMBL" id="MDQ0323640.1"/>
    </source>
</evidence>
<reference evidence="2 3" key="1">
    <citation type="submission" date="2023-07" db="EMBL/GenBank/DDBJ databases">
        <title>Genomic Encyclopedia of Type Strains, Phase IV (KMG-IV): sequencing the most valuable type-strain genomes for metagenomic binning, comparative biology and taxonomic classification.</title>
        <authorList>
            <person name="Goeker M."/>
        </authorList>
    </citation>
    <scope>NUCLEOTIDE SEQUENCE [LARGE SCALE GENOMIC DNA]</scope>
    <source>
        <strain evidence="2 3">DSM 1112</strain>
    </source>
</reference>
<keyword evidence="3" id="KW-1185">Reference proteome</keyword>